<name>A0A0H3KQK7_BURM1</name>
<proteinExistence type="predicted"/>
<sequence>MNTIRAFAVVATLMLSGMTLARAEACVIAINDPNVDFGRVFGDRIGASRGADRRPVASANRLLAVQCRQGVVAAIRFDGIPSPDGSIRLGNVAHYTITVTRVALDGRDVMAGIARSGRAAVAGPVPLVLMPGDTLVPYDVDRPAAGRRLDVFIRIDAFRAAETVLSGEVTVASEPRFSVVSSP</sequence>
<gene>
    <name evidence="2" type="ordered locus">BMULJ_04032</name>
</gene>
<dbReference type="RefSeq" id="WP_012217184.1">
    <property type="nucleotide sequence ID" value="NC_010086.1"/>
</dbReference>
<dbReference type="KEGG" id="bmj:BMULJ_04032"/>
<evidence type="ECO:0008006" key="4">
    <source>
        <dbReference type="Google" id="ProtNLM"/>
    </source>
</evidence>
<accession>A0A0H3KQK7</accession>
<dbReference type="KEGG" id="bmu:Bmul_4478"/>
<keyword evidence="1" id="KW-0732">Signal</keyword>
<feature type="signal peptide" evidence="1">
    <location>
        <begin position="1"/>
        <end position="23"/>
    </location>
</feature>
<dbReference type="EMBL" id="AP009386">
    <property type="protein sequence ID" value="BAG45891.1"/>
    <property type="molecule type" value="Genomic_DNA"/>
</dbReference>
<feature type="chain" id="PRO_5002613713" description="Fimbrial protein" evidence="1">
    <location>
        <begin position="24"/>
        <end position="183"/>
    </location>
</feature>
<dbReference type="AlphaFoldDB" id="A0A0H3KQK7"/>
<dbReference type="HOGENOM" id="CLU_1472556_0_0_4"/>
<evidence type="ECO:0000313" key="2">
    <source>
        <dbReference type="EMBL" id="BAG45891.1"/>
    </source>
</evidence>
<evidence type="ECO:0000256" key="1">
    <source>
        <dbReference type="SAM" id="SignalP"/>
    </source>
</evidence>
<dbReference type="Proteomes" id="UP000008815">
    <property type="component" value="Chromosome 2"/>
</dbReference>
<keyword evidence="3" id="KW-1185">Reference proteome</keyword>
<protein>
    <recommendedName>
        <fullName evidence="4">Fimbrial protein</fullName>
    </recommendedName>
</protein>
<reference evidence="2 3" key="1">
    <citation type="submission" date="2007-04" db="EMBL/GenBank/DDBJ databases">
        <title>Complete genome sequence of Burkholderia multivorans ATCC 17616.</title>
        <authorList>
            <person name="Ohtsubo Y."/>
            <person name="Yamashita A."/>
            <person name="Kurokawa K."/>
            <person name="Takami H."/>
            <person name="Yuhara S."/>
            <person name="Nishiyama E."/>
            <person name="Endo R."/>
            <person name="Miyazaki R."/>
            <person name="Ono A."/>
            <person name="Yano K."/>
            <person name="Ito M."/>
            <person name="Sota M."/>
            <person name="Yuji N."/>
            <person name="Hattori M."/>
            <person name="Tsuda M."/>
        </authorList>
    </citation>
    <scope>NUCLEOTIDE SEQUENCE [LARGE SCALE GENOMIC DNA]</scope>
    <source>
        <strain evidence="3">ATCC 17616 / 249</strain>
    </source>
</reference>
<organism evidence="2 3">
    <name type="scientific">Burkholderia multivorans (strain ATCC 17616 / 249)</name>
    <dbReference type="NCBI Taxonomy" id="395019"/>
    <lineage>
        <taxon>Bacteria</taxon>
        <taxon>Pseudomonadati</taxon>
        <taxon>Pseudomonadota</taxon>
        <taxon>Betaproteobacteria</taxon>
        <taxon>Burkholderiales</taxon>
        <taxon>Burkholderiaceae</taxon>
        <taxon>Burkholderia</taxon>
        <taxon>Burkholderia cepacia complex</taxon>
    </lineage>
</organism>
<evidence type="ECO:0000313" key="3">
    <source>
        <dbReference type="Proteomes" id="UP000008815"/>
    </source>
</evidence>
<dbReference type="STRING" id="395019.BMULJ_04032"/>